<sequence>MYTIEATVSVYTRAPEPNTRFLYISYYFPNPQEGPPIHTFPQSKMASNGRNFALGDEPFSLALPGNVDVPDDKMIDDIFAERTTKHADDAVDYEDIDELADDDEDLPEEEFTHAGEGMGGAVGSLLAFDEHGLQDDAENEFDALFGDEDGVNAGAVDFDGTGIDLPGPEGHTGLDILRDMSSTADVDDDGLNNMGLGFEDDVSDSLGPELASYSNHESLIPRKRKSPELVAAKTAKLRRIVRSLEARQKARTVRKYFPAYSAEKPFNFHDMVLPDPRYYAYKRPAIAFKSHPKPLVPLKITLDVEPDQKKAFKSRKGLVVESTAKRGITQITQQDLDFIENLHLSGDQLLQVKVLPIMEQDGVEHDKFADYGKDLVLATADWDDDAIISAGGSDLDNDDGMQKPHSDKFEFDEISYDDENILNAQISTDKLELNMNDPRLLFVPDVRKIEQTRLKAVVPTDNKLLHLKFNISNDKEYEILSNNYNTKVRSQLSNLNIEHLIPALRLQTPYYKIKLSKDESRAFHRQKFPVIQGSLICFSKPRLRKKKKDRGKTPQEVFARTSDLSVADSASLIAMEYSEEYPGILSNFGMGSKMINYYRKEKEDDNTRPKALLGETHVLGVEDRSPFWNFGHVAKGDFVPTLYNNMIRAPIFKQEPKSTDFLLIRSQGCGNHQRYFLRRMDHLFAVGNIFPAVEVPAPHSRKVTNTSKNRLKMIVFRTMNQNGTARLSVKDISLHFPDQNDMQNRQRLKEFMEYQRQGDDQGFWKIRGAEAVPTEEEIKSMILPEDAALLDCMQHGQQILDDIDSLYNDEARKLDFQKDNKETDEAEDEKRELERKKRDKDTDIDETIDEGLAPWSSSRSFIIANQTKAMLQLNGEGDPTGIGLGFSFLRATQKHGFKPLFPPPKDTVPKNTTALYQQKLYENEISRIWYGQRSSLTVDNSEGHSLDDIYREYKPVDHTEYIKGKIAKEREEIVKNEGQKAANQNVLRITRLVRDENNIVQRKVEYLHDPRLIKAYIKRKKQIEGDRMSMADVNEIIPTNDAEMNKIRRKALEEKIANLQKRAKLSKGRKPNKDPLHLAAAAGGTIIDANTVMLPDGSIAFGGKGIGKGKSTTRRCKLCGAFGHIRTNKACPLYHATQGGTIQIPQEQKDILLASAKDRPDGVEPQNSANETPAVGGSTAGSPAATY</sequence>
<dbReference type="GO" id="GO:0017025">
    <property type="term" value="F:TBP-class protein binding"/>
    <property type="evidence" value="ECO:0007669"/>
    <property type="project" value="InterPro"/>
</dbReference>
<feature type="domain" description="Zinc knuckle" evidence="8">
    <location>
        <begin position="1114"/>
        <end position="1137"/>
    </location>
</feature>
<keyword evidence="10" id="KW-1185">Reference proteome</keyword>
<comment type="subcellular location">
    <subcellularLocation>
        <location evidence="1">Nucleus</location>
    </subcellularLocation>
</comment>
<evidence type="ECO:0000256" key="4">
    <source>
        <dbReference type="ARBA" id="ARBA00023242"/>
    </source>
</evidence>
<dbReference type="GO" id="GO:0051123">
    <property type="term" value="P:RNA polymerase II preinitiation complex assembly"/>
    <property type="evidence" value="ECO:0007669"/>
    <property type="project" value="TreeGrafter"/>
</dbReference>
<dbReference type="PANTHER" id="PTHR13900">
    <property type="entry name" value="TRANSCRIPTION INITIATION FACTOR TFIID"/>
    <property type="match status" value="1"/>
</dbReference>
<keyword evidence="2" id="KW-0805">Transcription regulation</keyword>
<dbReference type="InterPro" id="IPR022591">
    <property type="entry name" value="TAF1_HAT_dom"/>
</dbReference>
<proteinExistence type="predicted"/>
<dbReference type="EMBL" id="CP034460">
    <property type="protein sequence ID" value="QBM89794.1"/>
    <property type="molecule type" value="Genomic_DNA"/>
</dbReference>
<dbReference type="InterPro" id="IPR040240">
    <property type="entry name" value="TAF1"/>
</dbReference>
<dbReference type="STRING" id="2163413.A0A4P6XV17"/>
<evidence type="ECO:0000256" key="1">
    <source>
        <dbReference type="ARBA" id="ARBA00004123"/>
    </source>
</evidence>
<keyword evidence="3" id="KW-0804">Transcription</keyword>
<reference evidence="10" key="1">
    <citation type="submission" date="2019-03" db="EMBL/GenBank/DDBJ databases">
        <title>Snf2 controls pulcherriminic acid biosynthesis and connects pigmentation and antifungal activity of the yeast Metschnikowia pulcherrima.</title>
        <authorList>
            <person name="Gore-Lloyd D."/>
            <person name="Sumann I."/>
            <person name="Brachmann A.O."/>
            <person name="Schneeberger K."/>
            <person name="Ortiz-Merino R.A."/>
            <person name="Moreno-Beltran M."/>
            <person name="Schlaefli M."/>
            <person name="Kirner P."/>
            <person name="Santos Kron A."/>
            <person name="Wolfe K.H."/>
            <person name="Piel J."/>
            <person name="Ahrens C.H."/>
            <person name="Henk D."/>
            <person name="Freimoser F.M."/>
        </authorList>
    </citation>
    <scope>NUCLEOTIDE SEQUENCE [LARGE SCALE GENOMIC DNA]</scope>
    <source>
        <strain evidence="10">APC 1.2</strain>
    </source>
</reference>
<keyword evidence="4" id="KW-0539">Nucleus</keyword>
<evidence type="ECO:0000259" key="8">
    <source>
        <dbReference type="Pfam" id="PF15288"/>
    </source>
</evidence>
<organism evidence="9 10">
    <name type="scientific">Metschnikowia aff. pulcherrima</name>
    <dbReference type="NCBI Taxonomy" id="2163413"/>
    <lineage>
        <taxon>Eukaryota</taxon>
        <taxon>Fungi</taxon>
        <taxon>Dikarya</taxon>
        <taxon>Ascomycota</taxon>
        <taxon>Saccharomycotina</taxon>
        <taxon>Pichiomycetes</taxon>
        <taxon>Metschnikowiaceae</taxon>
        <taxon>Metschnikowia</taxon>
    </lineage>
</organism>
<dbReference type="Proteomes" id="UP000292447">
    <property type="component" value="Chromosome V"/>
</dbReference>
<feature type="region of interest" description="Disordered" evidence="6">
    <location>
        <begin position="817"/>
        <end position="842"/>
    </location>
</feature>
<evidence type="ECO:0000256" key="5">
    <source>
        <dbReference type="SAM" id="Coils"/>
    </source>
</evidence>
<keyword evidence="9" id="KW-0396">Initiation factor</keyword>
<feature type="coiled-coil region" evidence="5">
    <location>
        <begin position="1042"/>
        <end position="1069"/>
    </location>
</feature>
<keyword evidence="9" id="KW-0648">Protein biosynthesis</keyword>
<evidence type="ECO:0000256" key="2">
    <source>
        <dbReference type="ARBA" id="ARBA00023015"/>
    </source>
</evidence>
<dbReference type="GO" id="GO:0016251">
    <property type="term" value="F:RNA polymerase II general transcription initiation factor activity"/>
    <property type="evidence" value="ECO:0007669"/>
    <property type="project" value="InterPro"/>
</dbReference>
<name>A0A4P6XV17_9ASCO</name>
<dbReference type="Pfam" id="PF12157">
    <property type="entry name" value="DUF3591"/>
    <property type="match status" value="1"/>
</dbReference>
<evidence type="ECO:0000313" key="9">
    <source>
        <dbReference type="EMBL" id="QBM89794.1"/>
    </source>
</evidence>
<feature type="domain" description="Transcription initiation factor TFIID subunit 1 histone acetyltransferase" evidence="7">
    <location>
        <begin position="469"/>
        <end position="936"/>
    </location>
</feature>
<dbReference type="GO" id="GO:0003743">
    <property type="term" value="F:translation initiation factor activity"/>
    <property type="evidence" value="ECO:0007669"/>
    <property type="project" value="UniProtKB-KW"/>
</dbReference>
<evidence type="ECO:0000313" key="10">
    <source>
        <dbReference type="Proteomes" id="UP000292447"/>
    </source>
</evidence>
<evidence type="ECO:0000256" key="6">
    <source>
        <dbReference type="SAM" id="MobiDB-lite"/>
    </source>
</evidence>
<dbReference type="InterPro" id="IPR041670">
    <property type="entry name" value="Znf-CCHC_6"/>
</dbReference>
<feature type="region of interest" description="Disordered" evidence="6">
    <location>
        <begin position="1154"/>
        <end position="1187"/>
    </location>
</feature>
<feature type="compositionally biased region" description="Basic and acidic residues" evidence="6">
    <location>
        <begin position="817"/>
        <end position="841"/>
    </location>
</feature>
<dbReference type="GO" id="GO:0004402">
    <property type="term" value="F:histone acetyltransferase activity"/>
    <property type="evidence" value="ECO:0007669"/>
    <property type="project" value="InterPro"/>
</dbReference>
<dbReference type="AlphaFoldDB" id="A0A4P6XV17"/>
<gene>
    <name evidence="9" type="primary">MPUL0E00270</name>
    <name evidence="9" type="ORF">METSCH_E00270</name>
</gene>
<evidence type="ECO:0000256" key="3">
    <source>
        <dbReference type="ARBA" id="ARBA00023163"/>
    </source>
</evidence>
<protein>
    <submittedName>
        <fullName evidence="9">Transcription initiation factor TFIID subunit 1</fullName>
    </submittedName>
</protein>
<dbReference type="Pfam" id="PF15288">
    <property type="entry name" value="zf-CCHC_6"/>
    <property type="match status" value="1"/>
</dbReference>
<accession>A0A4P6XV17</accession>
<evidence type="ECO:0000259" key="7">
    <source>
        <dbReference type="Pfam" id="PF12157"/>
    </source>
</evidence>
<dbReference type="PANTHER" id="PTHR13900:SF0">
    <property type="entry name" value="TRANSCRIPTION INITIATION FACTOR TFIID SUBUNIT 1"/>
    <property type="match status" value="1"/>
</dbReference>
<keyword evidence="5" id="KW-0175">Coiled coil</keyword>
<dbReference type="GO" id="GO:0005669">
    <property type="term" value="C:transcription factor TFIID complex"/>
    <property type="evidence" value="ECO:0007669"/>
    <property type="project" value="InterPro"/>
</dbReference>